<dbReference type="Gene3D" id="3.40.50.150">
    <property type="entry name" value="Vaccinia Virus protein VP39"/>
    <property type="match status" value="1"/>
</dbReference>
<sequence>MSQTNVEIGFQDLNESVKLLQKTLDTSFFDAYVENGENLLDGGSVRVIDNVPSQSEVTQLETYYQELLNMDLSVEEKRKITQLTLLSGLKVEPLQANHQLTPDSIGFLFVYMIEQLTKHEKSNMVVGDLSVGMGNLLYTILSNLDLAGYKDIRGVGVDADDLLLQVAAVNKNWLGLEVELFHQDSLEPLLIEPLDVAIADLPIGYYPKDEVAKDFMTSFPTEHSYAHHLIMEQSMRYVKEGGFGLFLLPNNFLETEQADVLKKWLVEEVYLQGILQLPKTLFSQKGLGKSIVLVQNKGGESSQSKEVLLAELPSLKENQNVLNFVNQFRQWCESNIK</sequence>
<organism evidence="3 4">
    <name type="scientific">Vagococcus teuberi</name>
    <dbReference type="NCBI Taxonomy" id="519472"/>
    <lineage>
        <taxon>Bacteria</taxon>
        <taxon>Bacillati</taxon>
        <taxon>Bacillota</taxon>
        <taxon>Bacilli</taxon>
        <taxon>Lactobacillales</taxon>
        <taxon>Enterococcaceae</taxon>
        <taxon>Vagococcus</taxon>
    </lineage>
</organism>
<dbReference type="KEGG" id="vte:BHY08_09055"/>
<evidence type="ECO:0000313" key="4">
    <source>
        <dbReference type="Proteomes" id="UP000191200"/>
    </source>
</evidence>
<dbReference type="GO" id="GO:0003677">
    <property type="term" value="F:DNA binding"/>
    <property type="evidence" value="ECO:0007669"/>
    <property type="project" value="InterPro"/>
</dbReference>
<keyword evidence="3" id="KW-0489">Methyltransferase</keyword>
<dbReference type="InterPro" id="IPR029063">
    <property type="entry name" value="SAM-dependent_MTases_sf"/>
</dbReference>
<proteinExistence type="predicted"/>
<dbReference type="Gene3D" id="1.10.150.470">
    <property type="match status" value="1"/>
</dbReference>
<protein>
    <submittedName>
        <fullName evidence="3">Adenine methyltransferase</fullName>
    </submittedName>
</protein>
<dbReference type="CDD" id="cd02440">
    <property type="entry name" value="AdoMet_MTases"/>
    <property type="match status" value="1"/>
</dbReference>
<dbReference type="InterPro" id="IPR016843">
    <property type="entry name" value="S-AdoMet-dep_Ade-MeTrfase_prd"/>
</dbReference>
<dbReference type="RefSeq" id="WP_071457552.1">
    <property type="nucleotide sequence ID" value="NZ_CP017267.1"/>
</dbReference>
<dbReference type="OrthoDB" id="9788159at2"/>
<dbReference type="EMBL" id="CP017267">
    <property type="protein sequence ID" value="APB31944.1"/>
    <property type="molecule type" value="Genomic_DNA"/>
</dbReference>
<reference evidence="3 4" key="1">
    <citation type="submission" date="2016-09" db="EMBL/GenBank/DDBJ databases">
        <title>Vagococcus teuberi sp. nov., isolated from the Malian artisanal sour milk fene.</title>
        <authorList>
            <person name="Wullschleger S."/>
            <person name="Seifert C."/>
            <person name="Baumgartner S."/>
            <person name="Lacroix C."/>
            <person name="Bonfoh B."/>
            <person name="Stevens M.J."/>
            <person name="Meile L."/>
        </authorList>
    </citation>
    <scope>NUCLEOTIDE SEQUENCE [LARGE SCALE GENOMIC DNA]</scope>
    <source>
        <strain evidence="3 4">DSM 21459</strain>
    </source>
</reference>
<dbReference type="Proteomes" id="UP000191200">
    <property type="component" value="Chromosome"/>
</dbReference>
<accession>A0A1J0A7N5</accession>
<dbReference type="GO" id="GO:0032259">
    <property type="term" value="P:methylation"/>
    <property type="evidence" value="ECO:0007669"/>
    <property type="project" value="UniProtKB-KW"/>
</dbReference>
<dbReference type="PANTHER" id="PTHR41313:SF1">
    <property type="entry name" value="DNA METHYLASE ADENINE-SPECIFIC DOMAIN-CONTAINING PROTEIN"/>
    <property type="match status" value="1"/>
</dbReference>
<feature type="domain" description="YtxK-like N-terminal helical" evidence="2">
    <location>
        <begin position="10"/>
        <end position="89"/>
    </location>
</feature>
<evidence type="ECO:0000313" key="3">
    <source>
        <dbReference type="EMBL" id="APB31944.1"/>
    </source>
</evidence>
<dbReference type="AlphaFoldDB" id="A0A1J0A7N5"/>
<dbReference type="STRING" id="519472.BHY08_09055"/>
<feature type="domain" description="DNA methylase adenine-specific" evidence="1">
    <location>
        <begin position="101"/>
        <end position="319"/>
    </location>
</feature>
<name>A0A1J0A7N5_9ENTE</name>
<dbReference type="PANTHER" id="PTHR41313">
    <property type="entry name" value="ADENINE-SPECIFIC METHYLTRANSFERASE"/>
    <property type="match status" value="1"/>
</dbReference>
<keyword evidence="3" id="KW-0808">Transferase</keyword>
<evidence type="ECO:0000259" key="1">
    <source>
        <dbReference type="Pfam" id="PF02384"/>
    </source>
</evidence>
<dbReference type="SUPFAM" id="SSF53335">
    <property type="entry name" value="S-adenosyl-L-methionine-dependent methyltransferases"/>
    <property type="match status" value="1"/>
</dbReference>
<dbReference type="Pfam" id="PF02384">
    <property type="entry name" value="N6_Mtase"/>
    <property type="match status" value="1"/>
</dbReference>
<evidence type="ECO:0000259" key="2">
    <source>
        <dbReference type="Pfam" id="PF21106"/>
    </source>
</evidence>
<dbReference type="InterPro" id="IPR003356">
    <property type="entry name" value="DNA_methylase_A-5"/>
</dbReference>
<gene>
    <name evidence="3" type="ORF">BHY08_09055</name>
</gene>
<dbReference type="GO" id="GO:0008170">
    <property type="term" value="F:N-methyltransferase activity"/>
    <property type="evidence" value="ECO:0007669"/>
    <property type="project" value="InterPro"/>
</dbReference>
<dbReference type="Pfam" id="PF21106">
    <property type="entry name" value="YtxK_like"/>
    <property type="match status" value="1"/>
</dbReference>
<dbReference type="PIRSF" id="PIRSF026567">
    <property type="entry name" value="Adenine_mtase_bact_prd"/>
    <property type="match status" value="1"/>
</dbReference>
<dbReference type="InterPro" id="IPR052933">
    <property type="entry name" value="DNA_Protect_Modify"/>
</dbReference>
<dbReference type="InterPro" id="IPR048375">
    <property type="entry name" value="YtxK-like_N"/>
</dbReference>
<keyword evidence="4" id="KW-1185">Reference proteome</keyword>